<evidence type="ECO:0000256" key="1">
    <source>
        <dbReference type="ARBA" id="ARBA00007337"/>
    </source>
</evidence>
<dbReference type="GO" id="GO:0003735">
    <property type="term" value="F:structural constituent of ribosome"/>
    <property type="evidence" value="ECO:0007669"/>
    <property type="project" value="InterPro"/>
</dbReference>
<name>T1A9X4_9ZZZZ</name>
<dbReference type="InterPro" id="IPR018492">
    <property type="entry name" value="Ribosomal_eL8/Nhp2"/>
</dbReference>
<dbReference type="GO" id="GO:0006412">
    <property type="term" value="P:translation"/>
    <property type="evidence" value="ECO:0007669"/>
    <property type="project" value="InterPro"/>
</dbReference>
<dbReference type="AlphaFoldDB" id="T1A9X4"/>
<dbReference type="InterPro" id="IPR004038">
    <property type="entry name" value="Ribosomal_eL8/eL30/eS12/Gad45"/>
</dbReference>
<dbReference type="SUPFAM" id="SSF55315">
    <property type="entry name" value="L30e-like"/>
    <property type="match status" value="1"/>
</dbReference>
<sequence length="128" mass="14504">MKEVKYMDKQSFVKFETPETLEKKILDLVENSYRSGKIKKGTNEVIKSIERGESKIVIIAEDVTPPEVVYYLPMLCEERKVAYAYAKSKTELGTRVGISAAASISITDYGKNEELYKQITAELVSLKK</sequence>
<dbReference type="InterPro" id="IPR029064">
    <property type="entry name" value="Ribosomal_eL30-like_sf"/>
</dbReference>
<comment type="caution">
    <text evidence="9">The sequence shown here is derived from an EMBL/GenBank/DDBJ whole genome shotgun (WGS) entry which is preliminary data.</text>
</comment>
<gene>
    <name evidence="9" type="ORF">B1A_17177</name>
</gene>
<dbReference type="PRINTS" id="PR00884">
    <property type="entry name" value="RIBOSOMALHS6"/>
</dbReference>
<evidence type="ECO:0000256" key="3">
    <source>
        <dbReference type="ARBA" id="ARBA00022694"/>
    </source>
</evidence>
<dbReference type="GO" id="GO:0005840">
    <property type="term" value="C:ribosome"/>
    <property type="evidence" value="ECO:0007669"/>
    <property type="project" value="UniProtKB-KW"/>
</dbReference>
<keyword evidence="4" id="KW-0699">rRNA-binding</keyword>
<keyword evidence="3" id="KW-0819">tRNA processing</keyword>
<keyword evidence="2" id="KW-0963">Cytoplasm</keyword>
<keyword evidence="9" id="KW-0689">Ribosomal protein</keyword>
<evidence type="ECO:0000256" key="6">
    <source>
        <dbReference type="ARBA" id="ARBA00023274"/>
    </source>
</evidence>
<protein>
    <recommendedName>
        <fullName evidence="7">50S ribosomal protein L7Ae</fullName>
    </recommendedName>
</protein>
<dbReference type="EMBL" id="AUZX01012627">
    <property type="protein sequence ID" value="EQD38615.1"/>
    <property type="molecule type" value="Genomic_DNA"/>
</dbReference>
<dbReference type="Gene3D" id="3.30.1330.30">
    <property type="match status" value="1"/>
</dbReference>
<evidence type="ECO:0000313" key="9">
    <source>
        <dbReference type="EMBL" id="EQD38615.1"/>
    </source>
</evidence>
<comment type="similarity">
    <text evidence="1">Belongs to the eukaryotic ribosomal protein eL8 family.</text>
</comment>
<dbReference type="InterPro" id="IPR022481">
    <property type="entry name" value="Ribosomal_eL8_arc"/>
</dbReference>
<dbReference type="Pfam" id="PF01248">
    <property type="entry name" value="Ribosomal_L7Ae"/>
    <property type="match status" value="1"/>
</dbReference>
<dbReference type="GO" id="GO:0008033">
    <property type="term" value="P:tRNA processing"/>
    <property type="evidence" value="ECO:0007669"/>
    <property type="project" value="UniProtKB-KW"/>
</dbReference>
<keyword evidence="6" id="KW-0687">Ribonucleoprotein</keyword>
<evidence type="ECO:0000256" key="5">
    <source>
        <dbReference type="ARBA" id="ARBA00022884"/>
    </source>
</evidence>
<accession>T1A9X4</accession>
<dbReference type="PRINTS" id="PR00881">
    <property type="entry name" value="L7ARS6FAMILY"/>
</dbReference>
<dbReference type="GO" id="GO:0019843">
    <property type="term" value="F:rRNA binding"/>
    <property type="evidence" value="ECO:0007669"/>
    <property type="project" value="UniProtKB-KW"/>
</dbReference>
<feature type="domain" description="Ribosomal protein eL8/eL30/eS12/Gadd45" evidence="8">
    <location>
        <begin position="24"/>
        <end position="115"/>
    </location>
</feature>
<organism evidence="9">
    <name type="scientific">mine drainage metagenome</name>
    <dbReference type="NCBI Taxonomy" id="410659"/>
    <lineage>
        <taxon>unclassified sequences</taxon>
        <taxon>metagenomes</taxon>
        <taxon>ecological metagenomes</taxon>
    </lineage>
</organism>
<reference evidence="9" key="2">
    <citation type="journal article" date="2014" name="ISME J.">
        <title>Microbial stratification in low pH oxic and suboxic macroscopic growths along an acid mine drainage.</title>
        <authorList>
            <person name="Mendez-Garcia C."/>
            <person name="Mesa V."/>
            <person name="Sprenger R.R."/>
            <person name="Richter M."/>
            <person name="Diez M.S."/>
            <person name="Solano J."/>
            <person name="Bargiela R."/>
            <person name="Golyshina O.V."/>
            <person name="Manteca A."/>
            <person name="Ramos J.L."/>
            <person name="Gallego J.R."/>
            <person name="Llorente I."/>
            <person name="Martins Dos Santos V.A."/>
            <person name="Jensen O.N."/>
            <person name="Pelaez A.I."/>
            <person name="Sanchez J."/>
            <person name="Ferrer M."/>
        </authorList>
    </citation>
    <scope>NUCLEOTIDE SEQUENCE</scope>
</reference>
<evidence type="ECO:0000256" key="7">
    <source>
        <dbReference type="ARBA" id="ARBA00035441"/>
    </source>
</evidence>
<keyword evidence="5" id="KW-0694">RNA-binding</keyword>
<reference evidence="9" key="1">
    <citation type="submission" date="2013-08" db="EMBL/GenBank/DDBJ databases">
        <authorList>
            <person name="Mendez C."/>
            <person name="Richter M."/>
            <person name="Ferrer M."/>
            <person name="Sanchez J."/>
        </authorList>
    </citation>
    <scope>NUCLEOTIDE SEQUENCE</scope>
</reference>
<dbReference type="NCBIfam" id="TIGR03677">
    <property type="entry name" value="eL8_ribo"/>
    <property type="match status" value="1"/>
</dbReference>
<evidence type="ECO:0000259" key="8">
    <source>
        <dbReference type="Pfam" id="PF01248"/>
    </source>
</evidence>
<evidence type="ECO:0000256" key="2">
    <source>
        <dbReference type="ARBA" id="ARBA00022490"/>
    </source>
</evidence>
<proteinExistence type="inferred from homology"/>
<evidence type="ECO:0000256" key="4">
    <source>
        <dbReference type="ARBA" id="ARBA00022730"/>
    </source>
</evidence>
<dbReference type="HAMAP" id="MF_00326">
    <property type="entry name" value="Ribosomal_eL8"/>
    <property type="match status" value="1"/>
</dbReference>
<dbReference type="GO" id="GO:1990904">
    <property type="term" value="C:ribonucleoprotein complex"/>
    <property type="evidence" value="ECO:0007669"/>
    <property type="project" value="UniProtKB-KW"/>
</dbReference>